<feature type="transmembrane region" description="Helical" evidence="5">
    <location>
        <begin position="125"/>
        <end position="144"/>
    </location>
</feature>
<dbReference type="Gene3D" id="1.20.1740.10">
    <property type="entry name" value="Amino acid/polyamine transporter I"/>
    <property type="match status" value="1"/>
</dbReference>
<dbReference type="PANTHER" id="PTHR11785">
    <property type="entry name" value="AMINO ACID TRANSPORTER"/>
    <property type="match status" value="1"/>
</dbReference>
<dbReference type="OrthoDB" id="3938985at2759"/>
<feature type="transmembrane region" description="Helical" evidence="5">
    <location>
        <begin position="12"/>
        <end position="31"/>
    </location>
</feature>
<comment type="caution">
    <text evidence="6">The sequence shown here is derived from an EMBL/GenBank/DDBJ whole genome shotgun (WGS) entry which is preliminary data.</text>
</comment>
<feature type="transmembrane region" description="Helical" evidence="5">
    <location>
        <begin position="286"/>
        <end position="307"/>
    </location>
</feature>
<dbReference type="InterPro" id="IPR050598">
    <property type="entry name" value="AminoAcid_Transporter"/>
</dbReference>
<evidence type="ECO:0000313" key="7">
    <source>
        <dbReference type="Proteomes" id="UP000183809"/>
    </source>
</evidence>
<gene>
    <name evidence="6" type="ORF">BKCO1_900065</name>
</gene>
<proteinExistence type="predicted"/>
<dbReference type="GO" id="GO:0015179">
    <property type="term" value="F:L-amino acid transmembrane transporter activity"/>
    <property type="evidence" value="ECO:0007669"/>
    <property type="project" value="TreeGrafter"/>
</dbReference>
<dbReference type="Pfam" id="PF13520">
    <property type="entry name" value="AA_permease_2"/>
    <property type="match status" value="1"/>
</dbReference>
<dbReference type="GeneID" id="31020154"/>
<keyword evidence="3 5" id="KW-1133">Transmembrane helix</keyword>
<feature type="transmembrane region" description="Helical" evidence="5">
    <location>
        <begin position="93"/>
        <end position="113"/>
    </location>
</feature>
<evidence type="ECO:0000256" key="1">
    <source>
        <dbReference type="ARBA" id="ARBA00004141"/>
    </source>
</evidence>
<dbReference type="PANTHER" id="PTHR11785:SF382">
    <property type="entry name" value="LOW-AFFINITY METHIONINE PERMEASE"/>
    <property type="match status" value="1"/>
</dbReference>
<sequence>MVTALTGSKLIALALWIFGSIYSTCSILIYIEYGLAWPFNGGEFVYISKLFPSPPLLVETSFAWFFVSFSTSANNALMFARFCILLANKESEWLMKFVACVITIAISLLHYRLLSIGIAANNILATYKAGLLLVFVLAGLVAVCQEGAHRNLRGSSDFSSMYPDPSSSERSNWCYKEPASQDSKEGQVSGANVALAALLVLYSYQGWENSNYVASEIEGTPSQQRRVLKRGALLAVTVVSSLYILFNFLLFWLLSFGEIVESSSTTAAVAFAVRAFHQRESLAKTSIYVCIALSSCGNLIGVIFTNARVKRDIAIQRIIPFPIMFARSSTYGRNRGDMLGTPTGGLLLHALATCITIASVPDYGDGIHEGIMFVINLFTYGHAILQIILGIGLIFLKKRMEDNETHRHDPANSKGPYEEKWPWDYNILDRTWKRLTTGAIFILVNAFVVVMPLVPTTSLLDGCPRRIKIFYLPITVISILGFKQTKGPMEGDFVPHSARRVWWEEMSWRFQGKNEIMTRLRANYEKDTARELRMPSIDDRS</sequence>
<feature type="transmembrane region" description="Helical" evidence="5">
    <location>
        <begin position="62"/>
        <end position="86"/>
    </location>
</feature>
<evidence type="ECO:0000256" key="4">
    <source>
        <dbReference type="ARBA" id="ARBA00023136"/>
    </source>
</evidence>
<dbReference type="GO" id="GO:0016020">
    <property type="term" value="C:membrane"/>
    <property type="evidence" value="ECO:0007669"/>
    <property type="project" value="UniProtKB-SubCell"/>
</dbReference>
<evidence type="ECO:0000256" key="2">
    <source>
        <dbReference type="ARBA" id="ARBA00022692"/>
    </source>
</evidence>
<accession>A0A1J9R9K8</accession>
<dbReference type="InterPro" id="IPR002293">
    <property type="entry name" value="AA/rel_permease1"/>
</dbReference>
<keyword evidence="2 5" id="KW-0812">Transmembrane</keyword>
<feature type="transmembrane region" description="Helical" evidence="5">
    <location>
        <begin position="232"/>
        <end position="254"/>
    </location>
</feature>
<dbReference type="EMBL" id="MNUE01000009">
    <property type="protein sequence ID" value="OJD36866.1"/>
    <property type="molecule type" value="Genomic_DNA"/>
</dbReference>
<feature type="transmembrane region" description="Helical" evidence="5">
    <location>
        <begin position="339"/>
        <end position="359"/>
    </location>
</feature>
<dbReference type="RefSeq" id="XP_020133126.1">
    <property type="nucleotide sequence ID" value="XM_020279890.1"/>
</dbReference>
<evidence type="ECO:0000256" key="5">
    <source>
        <dbReference type="SAM" id="Phobius"/>
    </source>
</evidence>
<dbReference type="AlphaFoldDB" id="A0A1J9R9K8"/>
<feature type="transmembrane region" description="Helical" evidence="5">
    <location>
        <begin position="435"/>
        <end position="454"/>
    </location>
</feature>
<organism evidence="6 7">
    <name type="scientific">Diplodia corticola</name>
    <dbReference type="NCBI Taxonomy" id="236234"/>
    <lineage>
        <taxon>Eukaryota</taxon>
        <taxon>Fungi</taxon>
        <taxon>Dikarya</taxon>
        <taxon>Ascomycota</taxon>
        <taxon>Pezizomycotina</taxon>
        <taxon>Dothideomycetes</taxon>
        <taxon>Dothideomycetes incertae sedis</taxon>
        <taxon>Botryosphaeriales</taxon>
        <taxon>Botryosphaeriaceae</taxon>
        <taxon>Diplodia</taxon>
    </lineage>
</organism>
<keyword evidence="4 5" id="KW-0472">Membrane</keyword>
<comment type="subcellular location">
    <subcellularLocation>
        <location evidence="1">Membrane</location>
        <topology evidence="1">Multi-pass membrane protein</topology>
    </subcellularLocation>
</comment>
<evidence type="ECO:0000256" key="3">
    <source>
        <dbReference type="ARBA" id="ARBA00022989"/>
    </source>
</evidence>
<keyword evidence="7" id="KW-1185">Reference proteome</keyword>
<feature type="transmembrane region" description="Helical" evidence="5">
    <location>
        <begin position="371"/>
        <end position="396"/>
    </location>
</feature>
<name>A0A1J9R9K8_9PEZI</name>
<dbReference type="STRING" id="236234.A0A1J9R9K8"/>
<protein>
    <submittedName>
        <fullName evidence="6">High affinity methionine permease</fullName>
    </submittedName>
</protein>
<dbReference type="Proteomes" id="UP000183809">
    <property type="component" value="Unassembled WGS sequence"/>
</dbReference>
<reference evidence="6 7" key="1">
    <citation type="submission" date="2016-10" db="EMBL/GenBank/DDBJ databases">
        <title>Proteomics and genomics reveal pathogen-plant mechanisms compatible with a hemibiotrophic lifestyle of Diplodia corticola.</title>
        <authorList>
            <person name="Fernandes I."/>
            <person name="De Jonge R."/>
            <person name="Van De Peer Y."/>
            <person name="Devreese B."/>
            <person name="Alves A."/>
            <person name="Esteves A.C."/>
        </authorList>
    </citation>
    <scope>NUCLEOTIDE SEQUENCE [LARGE SCALE GENOMIC DNA]</scope>
    <source>
        <strain evidence="6 7">CBS 112549</strain>
    </source>
</reference>
<evidence type="ECO:0000313" key="6">
    <source>
        <dbReference type="EMBL" id="OJD36866.1"/>
    </source>
</evidence>